<keyword evidence="2" id="KW-1185">Reference proteome</keyword>
<name>A0A192GZG6_9LACO</name>
<evidence type="ECO:0000313" key="2">
    <source>
        <dbReference type="Proteomes" id="UP000078582"/>
    </source>
</evidence>
<dbReference type="OrthoDB" id="2303799at2"/>
<dbReference type="AlphaFoldDB" id="A0A192GZG6"/>
<protein>
    <submittedName>
        <fullName evidence="1">Uncharacterized protein</fullName>
    </submittedName>
</protein>
<dbReference type="Proteomes" id="UP000078582">
    <property type="component" value="Chromosome"/>
</dbReference>
<dbReference type="RefSeq" id="WP_068222297.1">
    <property type="nucleotide sequence ID" value="NZ_CP014623.1"/>
</dbReference>
<dbReference type="GeneID" id="42980840"/>
<proteinExistence type="predicted"/>
<sequence length="61" mass="7183">MSQQTDLQKHLQTIQNNEFDPKSIQHNTFRSCIHRSAQNLGFVKDNQLTKRGHEHLKIKLT</sequence>
<dbReference type="KEGG" id="lbt:AYR52_00380"/>
<accession>A0A192GZG6</accession>
<reference evidence="1 2" key="1">
    <citation type="submission" date="2016-03" db="EMBL/GenBank/DDBJ databases">
        <title>Pediococcus and Lactobacillus from brewery environment - whole genome sequencing and assembly.</title>
        <authorList>
            <person name="Behr J."/>
            <person name="Geissler A.J."/>
            <person name="Vogel R.F."/>
        </authorList>
    </citation>
    <scope>NUCLEOTIDE SEQUENCE [LARGE SCALE GENOMIC DNA]</scope>
    <source>
        <strain evidence="1 2">TMW 1.1989</strain>
    </source>
</reference>
<gene>
    <name evidence="1" type="ORF">AYR53_01135</name>
</gene>
<evidence type="ECO:0000313" key="1">
    <source>
        <dbReference type="EMBL" id="ANK61485.1"/>
    </source>
</evidence>
<organism evidence="1 2">
    <name type="scientific">Loigolactobacillus backii</name>
    <dbReference type="NCBI Taxonomy" id="375175"/>
    <lineage>
        <taxon>Bacteria</taxon>
        <taxon>Bacillati</taxon>
        <taxon>Bacillota</taxon>
        <taxon>Bacilli</taxon>
        <taxon>Lactobacillales</taxon>
        <taxon>Lactobacillaceae</taxon>
        <taxon>Loigolactobacillus</taxon>
    </lineage>
</organism>
<dbReference type="EMBL" id="CP014873">
    <property type="protein sequence ID" value="ANK61485.1"/>
    <property type="molecule type" value="Genomic_DNA"/>
</dbReference>